<dbReference type="Gene3D" id="3.40.50.620">
    <property type="entry name" value="HUPs"/>
    <property type="match status" value="1"/>
</dbReference>
<dbReference type="PANTHER" id="PTHR46268:SF6">
    <property type="entry name" value="UNIVERSAL STRESS PROTEIN UP12"/>
    <property type="match status" value="1"/>
</dbReference>
<evidence type="ECO:0000256" key="1">
    <source>
        <dbReference type="ARBA" id="ARBA00008791"/>
    </source>
</evidence>
<dbReference type="RefSeq" id="WP_155319208.1">
    <property type="nucleotide sequence ID" value="NZ_AP021874.1"/>
</dbReference>
<dbReference type="InterPro" id="IPR006016">
    <property type="entry name" value="UspA"/>
</dbReference>
<organism evidence="3 4">
    <name type="scientific">Desulfosarcina alkanivorans</name>
    <dbReference type="NCBI Taxonomy" id="571177"/>
    <lineage>
        <taxon>Bacteria</taxon>
        <taxon>Pseudomonadati</taxon>
        <taxon>Thermodesulfobacteriota</taxon>
        <taxon>Desulfobacteria</taxon>
        <taxon>Desulfobacterales</taxon>
        <taxon>Desulfosarcinaceae</taxon>
        <taxon>Desulfosarcina</taxon>
    </lineage>
</organism>
<evidence type="ECO:0000259" key="2">
    <source>
        <dbReference type="Pfam" id="PF00582"/>
    </source>
</evidence>
<gene>
    <name evidence="3" type="ORF">DSCA_52830</name>
</gene>
<proteinExistence type="inferred from homology"/>
<evidence type="ECO:0000313" key="3">
    <source>
        <dbReference type="EMBL" id="BBO71353.1"/>
    </source>
</evidence>
<dbReference type="Proteomes" id="UP000427906">
    <property type="component" value="Chromosome"/>
</dbReference>
<dbReference type="KEGG" id="dalk:DSCA_52830"/>
<sequence length="156" mass="16748">MYQTILVPVDGSKRAEAIFTYVEKLARMNDARAIFLRVEEEPIMLGRDEIIETTKYREDYKARVERATAYLDDLKAAFRGKGIHAVTRLAYGPVVKAILSVAADTGADLIALATHGLGGLARVSYGSVAAGVLQAADVPILLIRSGSDPAVASDRG</sequence>
<dbReference type="InterPro" id="IPR014729">
    <property type="entry name" value="Rossmann-like_a/b/a_fold"/>
</dbReference>
<reference evidence="3 4" key="1">
    <citation type="submission" date="2019-11" db="EMBL/GenBank/DDBJ databases">
        <title>Comparative genomics of hydrocarbon-degrading Desulfosarcina strains.</title>
        <authorList>
            <person name="Watanabe M."/>
            <person name="Kojima H."/>
            <person name="Fukui M."/>
        </authorList>
    </citation>
    <scope>NUCLEOTIDE SEQUENCE [LARGE SCALE GENOMIC DNA]</scope>
    <source>
        <strain evidence="3 4">PL12</strain>
    </source>
</reference>
<dbReference type="Pfam" id="PF00582">
    <property type="entry name" value="Usp"/>
    <property type="match status" value="1"/>
</dbReference>
<dbReference type="PANTHER" id="PTHR46268">
    <property type="entry name" value="STRESS RESPONSE PROTEIN NHAX"/>
    <property type="match status" value="1"/>
</dbReference>
<protein>
    <submittedName>
        <fullName evidence="3">Universal stress protein</fullName>
    </submittedName>
</protein>
<dbReference type="PRINTS" id="PR01438">
    <property type="entry name" value="UNVRSLSTRESS"/>
</dbReference>
<dbReference type="CDD" id="cd00293">
    <property type="entry name" value="USP-like"/>
    <property type="match status" value="1"/>
</dbReference>
<dbReference type="SUPFAM" id="SSF52402">
    <property type="entry name" value="Adenine nucleotide alpha hydrolases-like"/>
    <property type="match status" value="1"/>
</dbReference>
<comment type="similarity">
    <text evidence="1">Belongs to the universal stress protein A family.</text>
</comment>
<accession>A0A5K7YTH8</accession>
<dbReference type="OrthoDB" id="9808582at2"/>
<dbReference type="InterPro" id="IPR006015">
    <property type="entry name" value="Universal_stress_UspA"/>
</dbReference>
<dbReference type="AlphaFoldDB" id="A0A5K7YTH8"/>
<keyword evidence="4" id="KW-1185">Reference proteome</keyword>
<evidence type="ECO:0000313" key="4">
    <source>
        <dbReference type="Proteomes" id="UP000427906"/>
    </source>
</evidence>
<name>A0A5K7YTH8_9BACT</name>
<dbReference type="EMBL" id="AP021874">
    <property type="protein sequence ID" value="BBO71353.1"/>
    <property type="molecule type" value="Genomic_DNA"/>
</dbReference>
<feature type="domain" description="UspA" evidence="2">
    <location>
        <begin position="1"/>
        <end position="144"/>
    </location>
</feature>